<dbReference type="OrthoDB" id="3650403at2759"/>
<accession>A0A9N9L6A9</accession>
<proteinExistence type="predicted"/>
<keyword evidence="2" id="KW-1185">Reference proteome</keyword>
<evidence type="ECO:0000313" key="2">
    <source>
        <dbReference type="Proteomes" id="UP000696280"/>
    </source>
</evidence>
<dbReference type="AlphaFoldDB" id="A0A9N9L6A9"/>
<organism evidence="1 2">
    <name type="scientific">Hymenoscyphus fraxineus</name>
    <dbReference type="NCBI Taxonomy" id="746836"/>
    <lineage>
        <taxon>Eukaryota</taxon>
        <taxon>Fungi</taxon>
        <taxon>Dikarya</taxon>
        <taxon>Ascomycota</taxon>
        <taxon>Pezizomycotina</taxon>
        <taxon>Leotiomycetes</taxon>
        <taxon>Helotiales</taxon>
        <taxon>Helotiaceae</taxon>
        <taxon>Hymenoscyphus</taxon>
    </lineage>
</organism>
<name>A0A9N9L6A9_9HELO</name>
<protein>
    <submittedName>
        <fullName evidence="1">Uncharacterized protein</fullName>
    </submittedName>
</protein>
<reference evidence="1" key="1">
    <citation type="submission" date="2021-07" db="EMBL/GenBank/DDBJ databases">
        <authorList>
            <person name="Durling M."/>
        </authorList>
    </citation>
    <scope>NUCLEOTIDE SEQUENCE</scope>
</reference>
<gene>
    <name evidence="1" type="ORF">HYFRA_00012774</name>
</gene>
<dbReference type="Proteomes" id="UP000696280">
    <property type="component" value="Unassembled WGS sequence"/>
</dbReference>
<evidence type="ECO:0000313" key="1">
    <source>
        <dbReference type="EMBL" id="CAG8960254.1"/>
    </source>
</evidence>
<comment type="caution">
    <text evidence="1">The sequence shown here is derived from an EMBL/GenBank/DDBJ whole genome shotgun (WGS) entry which is preliminary data.</text>
</comment>
<sequence length="184" mass="21592">MAWDRLPTLTSETQQQWFRDMEIALKGKGVFWVTELTKESYRESPENVYYGIRPVQYKIEFFKISYDHKTDQYVDAEARAFGYLWLGDSLSQEDKKIYDDPRYQTFKNFWEKLENKYQGKGTITQGELTVGEPAPPYTPSAASLMITRFFRFSPMNNNHHIICSLASECQTKMQFSKIPTHPLA</sequence>
<dbReference type="EMBL" id="CAJVRL010000097">
    <property type="protein sequence ID" value="CAG8960254.1"/>
    <property type="molecule type" value="Genomic_DNA"/>
</dbReference>